<feature type="domain" description="GGDEF" evidence="2">
    <location>
        <begin position="412"/>
        <end position="551"/>
    </location>
</feature>
<dbReference type="GO" id="GO:0043709">
    <property type="term" value="P:cell adhesion involved in single-species biofilm formation"/>
    <property type="evidence" value="ECO:0007669"/>
    <property type="project" value="TreeGrafter"/>
</dbReference>
<dbReference type="NCBIfam" id="TIGR00254">
    <property type="entry name" value="GGDEF"/>
    <property type="match status" value="1"/>
</dbReference>
<dbReference type="STRING" id="1070870.SAMN05444351_0102"/>
<dbReference type="InterPro" id="IPR050469">
    <property type="entry name" value="Diguanylate_Cyclase"/>
</dbReference>
<dbReference type="SUPFAM" id="SSF55073">
    <property type="entry name" value="Nucleotide cyclase"/>
    <property type="match status" value="1"/>
</dbReference>
<dbReference type="InterPro" id="IPR000160">
    <property type="entry name" value="GGDEF_dom"/>
</dbReference>
<keyword evidence="4" id="KW-1185">Reference proteome</keyword>
<evidence type="ECO:0000313" key="3">
    <source>
        <dbReference type="EMBL" id="SHF58494.1"/>
    </source>
</evidence>
<dbReference type="Proteomes" id="UP000184471">
    <property type="component" value="Unassembled WGS sequence"/>
</dbReference>
<dbReference type="PANTHER" id="PTHR45138:SF9">
    <property type="entry name" value="DIGUANYLATE CYCLASE DGCM-RELATED"/>
    <property type="match status" value="1"/>
</dbReference>
<name>A0A1M5CUT8_9ACTN</name>
<dbReference type="Gene3D" id="3.30.70.270">
    <property type="match status" value="1"/>
</dbReference>
<dbReference type="GO" id="GO:1902201">
    <property type="term" value="P:negative regulation of bacterial-type flagellum-dependent cell motility"/>
    <property type="evidence" value="ECO:0007669"/>
    <property type="project" value="TreeGrafter"/>
</dbReference>
<dbReference type="GO" id="GO:0052621">
    <property type="term" value="F:diguanylate cyclase activity"/>
    <property type="evidence" value="ECO:0007669"/>
    <property type="project" value="TreeGrafter"/>
</dbReference>
<accession>A0A1M5CUT8</accession>
<feature type="region of interest" description="Disordered" evidence="1">
    <location>
        <begin position="546"/>
        <end position="572"/>
    </location>
</feature>
<dbReference type="OrthoDB" id="23692at2"/>
<dbReference type="PROSITE" id="PS50887">
    <property type="entry name" value="GGDEF"/>
    <property type="match status" value="1"/>
</dbReference>
<gene>
    <name evidence="3" type="ORF">SAMN05444351_0102</name>
</gene>
<feature type="compositionally biased region" description="Low complexity" evidence="1">
    <location>
        <begin position="561"/>
        <end position="572"/>
    </location>
</feature>
<dbReference type="EMBL" id="FQVX01000001">
    <property type="protein sequence ID" value="SHF58494.1"/>
    <property type="molecule type" value="Genomic_DNA"/>
</dbReference>
<dbReference type="GO" id="GO:0005886">
    <property type="term" value="C:plasma membrane"/>
    <property type="evidence" value="ECO:0007669"/>
    <property type="project" value="TreeGrafter"/>
</dbReference>
<dbReference type="RefSeq" id="WP_083628088.1">
    <property type="nucleotide sequence ID" value="NZ_FQVX01000001.1"/>
</dbReference>
<evidence type="ECO:0000313" key="4">
    <source>
        <dbReference type="Proteomes" id="UP000184471"/>
    </source>
</evidence>
<protein>
    <submittedName>
        <fullName evidence="3">Diguanylate cyclase (GGDEF) domain-containing protein</fullName>
    </submittedName>
</protein>
<dbReference type="InterPro" id="IPR029787">
    <property type="entry name" value="Nucleotide_cyclase"/>
</dbReference>
<organism evidence="3 4">
    <name type="scientific">Geodermatophilus nigrescens</name>
    <dbReference type="NCBI Taxonomy" id="1070870"/>
    <lineage>
        <taxon>Bacteria</taxon>
        <taxon>Bacillati</taxon>
        <taxon>Actinomycetota</taxon>
        <taxon>Actinomycetes</taxon>
        <taxon>Geodermatophilales</taxon>
        <taxon>Geodermatophilaceae</taxon>
        <taxon>Geodermatophilus</taxon>
    </lineage>
</organism>
<evidence type="ECO:0000259" key="2">
    <source>
        <dbReference type="PROSITE" id="PS50887"/>
    </source>
</evidence>
<dbReference type="AlphaFoldDB" id="A0A1M5CUT8"/>
<sequence>MTPGSPPVTDGHLEAALRLLLAADRRDDDAAFRAGLDDAEPALAAAAEPRWAAWRAALAARRALLDGDRDAAADGVTAARKALGACAPSASTALVLAYLAHVEATADRLDAAMLLAVDASLLTEQLAPAEPAAGTPSPEVVQAHLWLSLTLTALDLEELAVAQAERGCAVAERLPDLGERWQLLRLCAQQRVELAQTLRRRGQAARARELAGAAIAAASDARALAVEPDPDDSDQLDVVQAWALSCHGEPDDALGPLRSVHRRVHRSGSTWLRGYADLALARLLTRLSQEHSGGGGGEEAAGLLVDAAGAFAATADRRRYRQCLLELGQATAAMGRPAEALYWLDAYRSDTGRAHARSRELWAEMFVRRSRLREAERQAAVLRRHALEDPLTGLGNRRSAERRLAGLRLGAEPLSLAVVDVDRFKEVNDDTSHTHGDEVLRRVAALLREHSRAGDEVYRWAGDEFLVVLPAATQGQALAAVERLRAAVAEADWADLPLSEPITVSIGVATAPAAADDRSVPVGWRSLFDTADLHLFSAKRGGRNRVRAPGLVDGDGGAGTAAGDQAPPEAAP</sequence>
<evidence type="ECO:0000256" key="1">
    <source>
        <dbReference type="SAM" id="MobiDB-lite"/>
    </source>
</evidence>
<proteinExistence type="predicted"/>
<dbReference type="Pfam" id="PF00990">
    <property type="entry name" value="GGDEF"/>
    <property type="match status" value="1"/>
</dbReference>
<dbReference type="SMART" id="SM00267">
    <property type="entry name" value="GGDEF"/>
    <property type="match status" value="1"/>
</dbReference>
<reference evidence="3 4" key="1">
    <citation type="submission" date="2016-11" db="EMBL/GenBank/DDBJ databases">
        <authorList>
            <person name="Jaros S."/>
            <person name="Januszkiewicz K."/>
            <person name="Wedrychowicz H."/>
        </authorList>
    </citation>
    <scope>NUCLEOTIDE SEQUENCE [LARGE SCALE GENOMIC DNA]</scope>
    <source>
        <strain evidence="3 4">DSM 45408</strain>
    </source>
</reference>
<dbReference type="PANTHER" id="PTHR45138">
    <property type="entry name" value="REGULATORY COMPONENTS OF SENSORY TRANSDUCTION SYSTEM"/>
    <property type="match status" value="1"/>
</dbReference>
<dbReference type="InterPro" id="IPR043128">
    <property type="entry name" value="Rev_trsase/Diguanyl_cyclase"/>
</dbReference>
<dbReference type="CDD" id="cd01949">
    <property type="entry name" value="GGDEF"/>
    <property type="match status" value="1"/>
</dbReference>